<dbReference type="GO" id="GO:0016829">
    <property type="term" value="F:lyase activity"/>
    <property type="evidence" value="ECO:0007669"/>
    <property type="project" value="UniProtKB-KW"/>
</dbReference>
<keyword evidence="5" id="KW-1185">Reference proteome</keyword>
<dbReference type="Gene3D" id="1.20.59.10">
    <property type="entry name" value="Chorismate mutase"/>
    <property type="match status" value="1"/>
</dbReference>
<dbReference type="STRING" id="1123272.SAMN02745824_2769"/>
<dbReference type="GO" id="GO:0009697">
    <property type="term" value="P:salicylic acid biosynthetic process"/>
    <property type="evidence" value="ECO:0007669"/>
    <property type="project" value="TreeGrafter"/>
</dbReference>
<protein>
    <recommendedName>
        <fullName evidence="1">chorismate mutase</fullName>
        <ecNumber evidence="1">5.4.99.5</ecNumber>
    </recommendedName>
</protein>
<dbReference type="InterPro" id="IPR036979">
    <property type="entry name" value="CM_dom_sf"/>
</dbReference>
<dbReference type="InterPro" id="IPR036263">
    <property type="entry name" value="Chorismate_II_sf"/>
</dbReference>
<evidence type="ECO:0000256" key="2">
    <source>
        <dbReference type="ARBA" id="ARBA00023235"/>
    </source>
</evidence>
<name>A0A1N6GCD8_9SPHN</name>
<dbReference type="SMART" id="SM00830">
    <property type="entry name" value="CM_2"/>
    <property type="match status" value="1"/>
</dbReference>
<dbReference type="InterPro" id="IPR051331">
    <property type="entry name" value="Chorismate_mutase-related"/>
</dbReference>
<dbReference type="PANTHER" id="PTHR38041:SF1">
    <property type="entry name" value="CHORISMATE MUTASE"/>
    <property type="match status" value="1"/>
</dbReference>
<sequence length="103" mass="11697">MSYSKESISRTTDMAALRTTIDQLDADLVSLLELRFQCMEAAARIKETRDAVRDEKRKAEVLENVKKLASEAGIPSPSVAAMWEILIETSISYEFQKWGDLRE</sequence>
<dbReference type="GO" id="GO:0046417">
    <property type="term" value="P:chorismate metabolic process"/>
    <property type="evidence" value="ECO:0007669"/>
    <property type="project" value="InterPro"/>
</dbReference>
<dbReference type="GO" id="GO:0004106">
    <property type="term" value="F:chorismate mutase activity"/>
    <property type="evidence" value="ECO:0007669"/>
    <property type="project" value="UniProtKB-EC"/>
</dbReference>
<dbReference type="Pfam" id="PF01817">
    <property type="entry name" value="CM_2"/>
    <property type="match status" value="1"/>
</dbReference>
<dbReference type="EC" id="5.4.99.5" evidence="1"/>
<keyword evidence="4" id="KW-0456">Lyase</keyword>
<dbReference type="AlphaFoldDB" id="A0A1N6GCD8"/>
<gene>
    <name evidence="4" type="ORF">SAMN02745824_2769</name>
</gene>
<dbReference type="SUPFAM" id="SSF48600">
    <property type="entry name" value="Chorismate mutase II"/>
    <property type="match status" value="1"/>
</dbReference>
<dbReference type="OrthoDB" id="514491at2"/>
<evidence type="ECO:0000313" key="5">
    <source>
        <dbReference type="Proteomes" id="UP000185192"/>
    </source>
</evidence>
<evidence type="ECO:0000313" key="4">
    <source>
        <dbReference type="EMBL" id="SIO05219.1"/>
    </source>
</evidence>
<keyword evidence="4" id="KW-0670">Pyruvate</keyword>
<dbReference type="Proteomes" id="UP000185192">
    <property type="component" value="Unassembled WGS sequence"/>
</dbReference>
<keyword evidence="2" id="KW-0413">Isomerase</keyword>
<dbReference type="InterPro" id="IPR002701">
    <property type="entry name" value="CM_II_prokaryot"/>
</dbReference>
<dbReference type="PROSITE" id="PS51168">
    <property type="entry name" value="CHORISMATE_MUT_2"/>
    <property type="match status" value="1"/>
</dbReference>
<proteinExistence type="predicted"/>
<evidence type="ECO:0000256" key="1">
    <source>
        <dbReference type="ARBA" id="ARBA00012404"/>
    </source>
</evidence>
<dbReference type="EMBL" id="FSQW01000002">
    <property type="protein sequence ID" value="SIO05219.1"/>
    <property type="molecule type" value="Genomic_DNA"/>
</dbReference>
<reference evidence="5" key="1">
    <citation type="submission" date="2016-11" db="EMBL/GenBank/DDBJ databases">
        <authorList>
            <person name="Varghese N."/>
            <person name="Submissions S."/>
        </authorList>
    </citation>
    <scope>NUCLEOTIDE SEQUENCE [LARGE SCALE GENOMIC DNA]</scope>
    <source>
        <strain evidence="5">DSM 22363</strain>
    </source>
</reference>
<accession>A0A1N6GCD8</accession>
<organism evidence="4 5">
    <name type="scientific">Parasphingorhabdus marina DSM 22363</name>
    <dbReference type="NCBI Taxonomy" id="1123272"/>
    <lineage>
        <taxon>Bacteria</taxon>
        <taxon>Pseudomonadati</taxon>
        <taxon>Pseudomonadota</taxon>
        <taxon>Alphaproteobacteria</taxon>
        <taxon>Sphingomonadales</taxon>
        <taxon>Sphingomonadaceae</taxon>
        <taxon>Parasphingorhabdus</taxon>
    </lineage>
</organism>
<evidence type="ECO:0000259" key="3">
    <source>
        <dbReference type="PROSITE" id="PS51168"/>
    </source>
</evidence>
<dbReference type="PANTHER" id="PTHR38041">
    <property type="entry name" value="CHORISMATE MUTASE"/>
    <property type="match status" value="1"/>
</dbReference>
<feature type="domain" description="Chorismate mutase" evidence="3">
    <location>
        <begin position="8"/>
        <end position="98"/>
    </location>
</feature>